<dbReference type="Pfam" id="PF13366">
    <property type="entry name" value="PDDEXK_3"/>
    <property type="match status" value="1"/>
</dbReference>
<protein>
    <submittedName>
        <fullName evidence="1">GxxExxY protein</fullName>
    </submittedName>
</protein>
<dbReference type="NCBIfam" id="TIGR04256">
    <property type="entry name" value="GxxExxY"/>
    <property type="match status" value="1"/>
</dbReference>
<keyword evidence="2" id="KW-1185">Reference proteome</keyword>
<accession>A0A4S2AMY1</accession>
<name>A0A4S2AMY1_9BACE</name>
<gene>
    <name evidence="1" type="ORF">E5355_13440</name>
</gene>
<reference evidence="1 2" key="1">
    <citation type="submission" date="2019-04" db="EMBL/GenBank/DDBJ databases">
        <title>Microbes associate with the intestines of laboratory mice.</title>
        <authorList>
            <person name="Navarre W."/>
            <person name="Wong E."/>
            <person name="Huang K."/>
            <person name="Tropini C."/>
            <person name="Ng K."/>
            <person name="Yu B."/>
        </authorList>
    </citation>
    <scope>NUCLEOTIDE SEQUENCE [LARGE SCALE GENOMIC DNA]</scope>
    <source>
        <strain evidence="1 2">NM69_E16B</strain>
    </source>
</reference>
<organism evidence="1 2">
    <name type="scientific">Bacteroides muris</name>
    <name type="common">ex Afrizal et al. 2022</name>
    <dbReference type="NCBI Taxonomy" id="2516960"/>
    <lineage>
        <taxon>Bacteria</taxon>
        <taxon>Pseudomonadati</taxon>
        <taxon>Bacteroidota</taxon>
        <taxon>Bacteroidia</taxon>
        <taxon>Bacteroidales</taxon>
        <taxon>Bacteroidaceae</taxon>
        <taxon>Bacteroides</taxon>
    </lineage>
</organism>
<comment type="caution">
    <text evidence="1">The sequence shown here is derived from an EMBL/GenBank/DDBJ whole genome shotgun (WGS) entry which is preliminary data.</text>
</comment>
<evidence type="ECO:0000313" key="1">
    <source>
        <dbReference type="EMBL" id="TGY02498.1"/>
    </source>
</evidence>
<evidence type="ECO:0000313" key="2">
    <source>
        <dbReference type="Proteomes" id="UP000310532"/>
    </source>
</evidence>
<dbReference type="EMBL" id="SRYZ01000033">
    <property type="protein sequence ID" value="TGY02498.1"/>
    <property type="molecule type" value="Genomic_DNA"/>
</dbReference>
<proteinExistence type="predicted"/>
<dbReference type="InterPro" id="IPR026350">
    <property type="entry name" value="GxxExxY"/>
</dbReference>
<sequence length="141" mass="16535">MTQIRQMATDYLYKEETDGIIESSYDAYNALGYGFLERVYQNVFFQELQRRGFLCEVQQKIEVFFKGCLAGNYYADIVVNKHIVLEQKACASLCREHELQLINYLKSTDIEAGLLFNFGEHPQIRRKLFTNDRKINLRSSV</sequence>
<dbReference type="AlphaFoldDB" id="A0A4S2AMY1"/>
<dbReference type="Proteomes" id="UP000310532">
    <property type="component" value="Unassembled WGS sequence"/>
</dbReference>